<dbReference type="InterPro" id="IPR022739">
    <property type="entry name" value="Polyphenol_oxidase_cen"/>
</dbReference>
<dbReference type="PIRSF" id="PIRSF000290">
    <property type="entry name" value="PPO_plant"/>
    <property type="match status" value="1"/>
</dbReference>
<dbReference type="InterPro" id="IPR002227">
    <property type="entry name" value="Tyrosinase_Cu-bd"/>
</dbReference>
<comment type="similarity">
    <text evidence="1">Belongs to the tyrosinase family.</text>
</comment>
<feature type="cross-link" description="2'-(S-cysteinyl)-histidine (Cys-His)" evidence="9">
    <location>
        <begin position="239"/>
        <end position="256"/>
    </location>
</feature>
<evidence type="ECO:0000256" key="9">
    <source>
        <dbReference type="PIRSR" id="PIRSR000290-3"/>
    </source>
</evidence>
<dbReference type="PROSITE" id="PS00498">
    <property type="entry name" value="TYROSINASE_2"/>
    <property type="match status" value="1"/>
</dbReference>
<evidence type="ECO:0000313" key="13">
    <source>
        <dbReference type="EMBL" id="KAK9152683.1"/>
    </source>
</evidence>
<dbReference type="GO" id="GO:0046872">
    <property type="term" value="F:metal ion binding"/>
    <property type="evidence" value="ECO:0007669"/>
    <property type="project" value="UniProtKB-KW"/>
</dbReference>
<dbReference type="Proteomes" id="UP001417504">
    <property type="component" value="Unassembled WGS sequence"/>
</dbReference>
<name>A0AAP0KHG4_9MAGN</name>
<keyword evidence="3" id="KW-0883">Thioether bond</keyword>
<feature type="domain" description="Tyrosinase copper-binding" evidence="12">
    <location>
        <begin position="414"/>
        <end position="425"/>
    </location>
</feature>
<feature type="binding site" evidence="7">
    <location>
        <position position="387"/>
    </location>
    <ligand>
        <name>Cu cation</name>
        <dbReference type="ChEBI" id="CHEBI:23378"/>
        <label>B</label>
    </ligand>
</feature>
<feature type="binding site" evidence="7">
    <location>
        <position position="391"/>
    </location>
    <ligand>
        <name>Cu cation</name>
        <dbReference type="ChEBI" id="CHEBI:23378"/>
        <label>B</label>
    </ligand>
</feature>
<dbReference type="PRINTS" id="PR00092">
    <property type="entry name" value="TYROSINASE"/>
</dbReference>
<comment type="cofactor">
    <cofactor evidence="7">
        <name>Cu(2+)</name>
        <dbReference type="ChEBI" id="CHEBI:29036"/>
    </cofactor>
    <text evidence="7">Binds 2 copper ions per subunit.</text>
</comment>
<protein>
    <recommendedName>
        <fullName evidence="11 12">Tyrosinase copper-binding domain-containing protein</fullName>
    </recommendedName>
</protein>
<dbReference type="Pfam" id="PF00264">
    <property type="entry name" value="Tyrosinase"/>
    <property type="match status" value="1"/>
</dbReference>
<feature type="disulfide bond" evidence="8">
    <location>
        <begin position="158"/>
        <end position="173"/>
    </location>
</feature>
<keyword evidence="6 8" id="KW-1015">Disulfide bond</keyword>
<evidence type="ECO:0000256" key="6">
    <source>
        <dbReference type="ARBA" id="ARBA00023157"/>
    </source>
</evidence>
<feature type="binding site" evidence="7">
    <location>
        <position position="265"/>
    </location>
    <ligand>
        <name>Cu cation</name>
        <dbReference type="ChEBI" id="CHEBI:23378"/>
        <label>A</label>
    </ligand>
</feature>
<comment type="caution">
    <text evidence="13">The sequence shown here is derived from an EMBL/GenBank/DDBJ whole genome shotgun (WGS) entry which is preliminary data.</text>
</comment>
<keyword evidence="4" id="KW-0560">Oxidoreductase</keyword>
<keyword evidence="10" id="KW-0472">Membrane</keyword>
<keyword evidence="10" id="KW-0812">Transmembrane</keyword>
<keyword evidence="14" id="KW-1185">Reference proteome</keyword>
<gene>
    <name evidence="13" type="ORF">Sjap_000163</name>
</gene>
<keyword evidence="10" id="KW-1133">Transmembrane helix</keyword>
<keyword evidence="5 7" id="KW-0186">Copper</keyword>
<dbReference type="InterPro" id="IPR050316">
    <property type="entry name" value="Tyrosinase/Hemocyanin"/>
</dbReference>
<feature type="binding site" evidence="7">
    <location>
        <position position="256"/>
    </location>
    <ligand>
        <name>Cu cation</name>
        <dbReference type="ChEBI" id="CHEBI:23378"/>
        <label>A</label>
    </ligand>
</feature>
<evidence type="ECO:0000259" key="12">
    <source>
        <dbReference type="PROSITE" id="PS00498"/>
    </source>
</evidence>
<feature type="domain" description="Tyrosinase copper-binding" evidence="11">
    <location>
        <begin position="256"/>
        <end position="273"/>
    </location>
</feature>
<evidence type="ECO:0000256" key="5">
    <source>
        <dbReference type="ARBA" id="ARBA00023008"/>
    </source>
</evidence>
<dbReference type="GO" id="GO:0046148">
    <property type="term" value="P:pigment biosynthetic process"/>
    <property type="evidence" value="ECO:0007669"/>
    <property type="project" value="InterPro"/>
</dbReference>
<evidence type="ECO:0000256" key="8">
    <source>
        <dbReference type="PIRSR" id="PIRSR000290-2"/>
    </source>
</evidence>
<evidence type="ECO:0000259" key="11">
    <source>
        <dbReference type="PROSITE" id="PS00497"/>
    </source>
</evidence>
<dbReference type="PANTHER" id="PTHR11474:SF76">
    <property type="entry name" value="SHKT DOMAIN-CONTAINING PROTEIN"/>
    <property type="match status" value="1"/>
</dbReference>
<evidence type="ECO:0000256" key="10">
    <source>
        <dbReference type="SAM" id="Phobius"/>
    </source>
</evidence>
<dbReference type="EMBL" id="JBBNAE010000001">
    <property type="protein sequence ID" value="KAK9152683.1"/>
    <property type="molecule type" value="Genomic_DNA"/>
</dbReference>
<evidence type="ECO:0000256" key="2">
    <source>
        <dbReference type="ARBA" id="ARBA00022723"/>
    </source>
</evidence>
<dbReference type="Pfam" id="PF12143">
    <property type="entry name" value="PPO1_KFDV"/>
    <property type="match status" value="1"/>
</dbReference>
<feature type="transmembrane region" description="Helical" evidence="10">
    <location>
        <begin position="7"/>
        <end position="27"/>
    </location>
</feature>
<organism evidence="13 14">
    <name type="scientific">Stephania japonica</name>
    <dbReference type="NCBI Taxonomy" id="461633"/>
    <lineage>
        <taxon>Eukaryota</taxon>
        <taxon>Viridiplantae</taxon>
        <taxon>Streptophyta</taxon>
        <taxon>Embryophyta</taxon>
        <taxon>Tracheophyta</taxon>
        <taxon>Spermatophyta</taxon>
        <taxon>Magnoliopsida</taxon>
        <taxon>Ranunculales</taxon>
        <taxon>Menispermaceae</taxon>
        <taxon>Menispermoideae</taxon>
        <taxon>Cissampelideae</taxon>
        <taxon>Stephania</taxon>
    </lineage>
</organism>
<evidence type="ECO:0000256" key="7">
    <source>
        <dbReference type="PIRSR" id="PIRSR000290-1"/>
    </source>
</evidence>
<dbReference type="FunFam" id="1.10.1280.10:FF:000007">
    <property type="entry name" value="Polyphenol oxidase, chloroplastic"/>
    <property type="match status" value="1"/>
</dbReference>
<dbReference type="InterPro" id="IPR022740">
    <property type="entry name" value="Polyphenol_oxidase_C"/>
</dbReference>
<dbReference type="PROSITE" id="PS00497">
    <property type="entry name" value="TYROSINASE_1"/>
    <property type="match status" value="1"/>
</dbReference>
<accession>A0AAP0KHG4</accession>
<evidence type="ECO:0000313" key="14">
    <source>
        <dbReference type="Proteomes" id="UP001417504"/>
    </source>
</evidence>
<sequence length="641" mass="72058">MGGRYYLHFFNIIFFLYFFLIYVGVAASATLDFLQYFLLIKTYVTIIFFSQMKIMASLNNSLVTSPTSAPLIHPKPCHSISQLTLSLNKRRFYTIRSSSDNDHHNKTNGHDLPNIARIDRRNMLIGLGGLSTGVSGLSAMDNRLAMAEPIQAPDLTKCGPADLPAGAKPTDCCPPSNPKIVDFQLPPPGSSPMRVRPAAHLVDEEYIAKYSKAIAMMKALPSNDPRNFTQQANVHCAYCDGAYDQVMFPDLEIQVHNSWLFFPWHRFYLYFNERILGKLIGDPTFALPYWNWDAPNGMKLPPMYANPSSPLYDKLRDAKHQPPTLVDLDFNGTDPKIPDKQQIQSNLTIMYRQVVSNGKTAQLFLGSPYRAGGEPDPGAGSLENVPHGPVHTWTGDRNQPNGENMGNFYSAARDPIFFAHHSNVDRMWTIWSGLGGKRRDFTDSDWLNASFLFYDENAQLVRVKVKDCLDPSLMGFKYQEVDIPWLKAKPTPKKPRGTKPSQELKKKSITDGFPISLNKVVQVTVKRPKTSRTIKEKEEEEEVLVIEGIELDRDTGVKFDVYVNDEDEATRPDKSEFAGSFVNVPHKHGKKKKKVKTCLRLGITELLEDLGVEDDDEVVVTIVPRIGKKVIIGGVKIVFAS</sequence>
<dbReference type="PANTHER" id="PTHR11474">
    <property type="entry name" value="TYROSINASE FAMILY MEMBER"/>
    <property type="match status" value="1"/>
</dbReference>
<feature type="binding site" evidence="7">
    <location>
        <position position="235"/>
    </location>
    <ligand>
        <name>Cu cation</name>
        <dbReference type="ChEBI" id="CHEBI:23378"/>
        <label>A</label>
    </ligand>
</feature>
<dbReference type="SUPFAM" id="SSF48056">
    <property type="entry name" value="Di-copper centre-containing domain"/>
    <property type="match status" value="1"/>
</dbReference>
<keyword evidence="2 7" id="KW-0479">Metal-binding</keyword>
<dbReference type="InterPro" id="IPR016213">
    <property type="entry name" value="Polyphenol_oxidase"/>
</dbReference>
<dbReference type="AlphaFoldDB" id="A0AAP0KHG4"/>
<feature type="disulfide bond" evidence="8">
    <location>
        <begin position="172"/>
        <end position="236"/>
    </location>
</feature>
<evidence type="ECO:0000256" key="1">
    <source>
        <dbReference type="ARBA" id="ARBA00009928"/>
    </source>
</evidence>
<reference evidence="13 14" key="1">
    <citation type="submission" date="2024-01" db="EMBL/GenBank/DDBJ databases">
        <title>Genome assemblies of Stephania.</title>
        <authorList>
            <person name="Yang L."/>
        </authorList>
    </citation>
    <scope>NUCLEOTIDE SEQUENCE [LARGE SCALE GENOMIC DNA]</scope>
    <source>
        <strain evidence="13">QJT</strain>
        <tissue evidence="13">Leaf</tissue>
    </source>
</reference>
<dbReference type="InterPro" id="IPR008922">
    <property type="entry name" value="Di-copper_centre_dom_sf"/>
</dbReference>
<proteinExistence type="inferred from homology"/>
<dbReference type="Pfam" id="PF12142">
    <property type="entry name" value="PPO1_DWL"/>
    <property type="match status" value="1"/>
</dbReference>
<feature type="binding site" evidence="7">
    <location>
        <position position="421"/>
    </location>
    <ligand>
        <name>Cu cation</name>
        <dbReference type="ChEBI" id="CHEBI:23378"/>
        <label>B</label>
    </ligand>
</feature>
<dbReference type="GO" id="GO:0004097">
    <property type="term" value="F:catechol oxidase activity"/>
    <property type="evidence" value="ECO:0007669"/>
    <property type="project" value="InterPro"/>
</dbReference>
<evidence type="ECO:0000256" key="3">
    <source>
        <dbReference type="ARBA" id="ARBA00022784"/>
    </source>
</evidence>
<dbReference type="Gene3D" id="1.10.1280.10">
    <property type="entry name" value="Di-copper center containing domain from catechol oxidase"/>
    <property type="match status" value="1"/>
</dbReference>
<evidence type="ECO:0000256" key="4">
    <source>
        <dbReference type="ARBA" id="ARBA00023002"/>
    </source>
</evidence>